<gene>
    <name evidence="18" type="ORF">C1N66_13210</name>
    <name evidence="14" type="ORF">CN357_06580</name>
    <name evidence="15" type="ORF">COI98_18825</name>
    <name evidence="16" type="ORF">COK98_23115</name>
    <name evidence="13" type="ORF">CON36_11875</name>
    <name evidence="17" type="ORF">D0437_24445</name>
    <name evidence="19" type="ORF">DR116_0025710</name>
    <name evidence="20" type="ORF">FC695_09770</name>
    <name evidence="12" type="ORF">H7U08_15450</name>
</gene>
<keyword evidence="6" id="KW-0560">Oxidoreductase</keyword>
<dbReference type="EMBL" id="NVDQ01000032">
    <property type="protein sequence ID" value="PFV03662.1"/>
    <property type="molecule type" value="Genomic_DNA"/>
</dbReference>
<evidence type="ECO:0000313" key="26">
    <source>
        <dbReference type="Proteomes" id="UP000308444"/>
    </source>
</evidence>
<evidence type="ECO:0000313" key="20">
    <source>
        <dbReference type="EMBL" id="TKJ05040.1"/>
    </source>
</evidence>
<dbReference type="EMBL" id="CP028009">
    <property type="protein sequence ID" value="QHV44029.1"/>
    <property type="molecule type" value="Genomic_DNA"/>
</dbReference>
<evidence type="ECO:0000313" key="21">
    <source>
        <dbReference type="Proteomes" id="UP000219922"/>
    </source>
</evidence>
<comment type="cofactor">
    <cofactor evidence="10">
        <name>FAD</name>
        <dbReference type="ChEBI" id="CHEBI:57692"/>
    </cofactor>
    <text evidence="10">Binds 1 FAD per subunit.</text>
</comment>
<evidence type="ECO:0000256" key="8">
    <source>
        <dbReference type="ARBA" id="ARBA00048779"/>
    </source>
</evidence>
<reference evidence="19 25" key="6">
    <citation type="submission" date="2019-01" db="EMBL/GenBank/DDBJ databases">
        <title>Draft genome sequence of heavy metal resistant Bacillus cereus NWUAB01.</title>
        <authorList>
            <person name="Babalola O."/>
            <person name="Aremu B.R."/>
            <person name="Ayangbenro A.S."/>
        </authorList>
    </citation>
    <scope>NUCLEOTIDE SEQUENCE [LARGE SCALE GENOMIC DNA]</scope>
    <source>
        <strain evidence="19 25">NWUAB01</strain>
    </source>
</reference>
<feature type="binding site" evidence="10">
    <location>
        <position position="199"/>
    </location>
    <ligand>
        <name>FAD</name>
        <dbReference type="ChEBI" id="CHEBI:57692"/>
    </ligand>
</feature>
<dbReference type="Proteomes" id="UP000219922">
    <property type="component" value="Unassembled WGS sequence"/>
</dbReference>
<dbReference type="GO" id="GO:0004657">
    <property type="term" value="F:proline dehydrogenase activity"/>
    <property type="evidence" value="ECO:0007669"/>
    <property type="project" value="UniProtKB-EC"/>
</dbReference>
<keyword evidence="3" id="KW-0285">Flavoprotein</keyword>
<evidence type="ECO:0000313" key="16">
    <source>
        <dbReference type="EMBL" id="PFV03662.1"/>
    </source>
</evidence>
<reference evidence="20 26" key="5">
    <citation type="journal article" date="2019" name="Environ. Microbiol.">
        <title>An active ?-lactamase is a part of an orchestrated cell wall stress resistance network of Bacillus subtilis and related rhizosphere species.</title>
        <authorList>
            <person name="Bucher T."/>
            <person name="Keren-Paz A."/>
            <person name="Hausser J."/>
            <person name="Olender T."/>
            <person name="Cytryn E."/>
            <person name="Kolodkin-Gal I."/>
        </authorList>
    </citation>
    <scope>NUCLEOTIDE SEQUENCE [LARGE SCALE GENOMIC DNA]</scope>
    <source>
        <strain evidence="20 26">I32</strain>
    </source>
</reference>
<dbReference type="Proteomes" id="UP000321735">
    <property type="component" value="Chromosome"/>
</dbReference>
<dbReference type="PANTHER" id="PTHR13914:SF0">
    <property type="entry name" value="PROLINE DEHYDROGENASE 1, MITOCHONDRIAL"/>
    <property type="match status" value="1"/>
</dbReference>
<dbReference type="EC" id="1.5.5.2" evidence="2"/>
<evidence type="ECO:0000256" key="10">
    <source>
        <dbReference type="PIRSR" id="PIRSR000196-2"/>
    </source>
</evidence>
<dbReference type="Proteomes" id="UP000464780">
    <property type="component" value="Chromosome"/>
</dbReference>
<dbReference type="SUPFAM" id="SSF51730">
    <property type="entry name" value="FAD-linked oxidoreductase"/>
    <property type="match status" value="1"/>
</dbReference>
<evidence type="ECO:0000313" key="28">
    <source>
        <dbReference type="Proteomes" id="UP000464780"/>
    </source>
</evidence>
<dbReference type="Proteomes" id="UP000224413">
    <property type="component" value="Unassembled WGS sequence"/>
</dbReference>
<dbReference type="AlphaFoldDB" id="A0A063CQ90"/>
<feature type="binding site" evidence="10">
    <location>
        <position position="133"/>
    </location>
    <ligand>
        <name>FAD</name>
        <dbReference type="ChEBI" id="CHEBI:57692"/>
    </ligand>
</feature>
<feature type="binding site" evidence="10">
    <location>
        <begin position="224"/>
        <end position="225"/>
    </location>
    <ligand>
        <name>FAD</name>
        <dbReference type="ChEBI" id="CHEBI:57692"/>
    </ligand>
</feature>
<dbReference type="GO" id="GO:0000166">
    <property type="term" value="F:nucleotide binding"/>
    <property type="evidence" value="ECO:0007669"/>
    <property type="project" value="UniProtKB-KW"/>
</dbReference>
<dbReference type="InterPro" id="IPR029041">
    <property type="entry name" value="FAD-linked_oxidoreductase-like"/>
</dbReference>
<comment type="catalytic activity">
    <reaction evidence="8">
        <text>L-proline + a quinone = (S)-1-pyrroline-5-carboxylate + a quinol + H(+)</text>
        <dbReference type="Rhea" id="RHEA:23784"/>
        <dbReference type="ChEBI" id="CHEBI:15378"/>
        <dbReference type="ChEBI" id="CHEBI:17388"/>
        <dbReference type="ChEBI" id="CHEBI:24646"/>
        <dbReference type="ChEBI" id="CHEBI:60039"/>
        <dbReference type="ChEBI" id="CHEBI:132124"/>
        <dbReference type="EC" id="1.5.5.2"/>
    </reaction>
</comment>
<dbReference type="GO" id="GO:0010133">
    <property type="term" value="P:L-proline catabolic process to L-glutamate"/>
    <property type="evidence" value="ECO:0007669"/>
    <property type="project" value="UniProtKB-UniPathway"/>
</dbReference>
<reference evidence="14 22" key="2">
    <citation type="submission" date="2017-09" db="EMBL/GenBank/DDBJ databases">
        <title>Large-scale bioinformatics analysis of Bacillus genomes uncovers conserved roles of natural products in bacterial physiology.</title>
        <authorList>
            <consortium name="Agbiome Team Llc"/>
            <person name="Bleich R.M."/>
            <person name="Kirk G.J."/>
            <person name="Santa Maria K.C."/>
            <person name="Allen S.E."/>
            <person name="Farag S."/>
            <person name="Shank E.A."/>
            <person name="Bowers A."/>
        </authorList>
    </citation>
    <scope>NUCLEOTIDE SEQUENCE [LARGE SCALE GENOMIC DNA]</scope>
    <source>
        <strain evidence="14 22">AFS020204</strain>
    </source>
</reference>
<dbReference type="InterPro" id="IPR008219">
    <property type="entry name" value="PRODH_bac_arc"/>
</dbReference>
<reference evidence="12" key="7">
    <citation type="submission" date="2020-08" db="EMBL/GenBank/DDBJ databases">
        <title>Fungal Genomes of the International Space Station.</title>
        <authorList>
            <person name="Seuylemezian A."/>
            <person name="Singh N.K."/>
            <person name="Wood J."/>
            <person name="Venkateswaran K."/>
        </authorList>
    </citation>
    <scope>NUCLEOTIDE SEQUENCE</scope>
    <source>
        <strain evidence="12">I2-B2</strain>
    </source>
</reference>
<evidence type="ECO:0000256" key="3">
    <source>
        <dbReference type="ARBA" id="ARBA00022630"/>
    </source>
</evidence>
<accession>A0A063CQ90</accession>
<evidence type="ECO:0000313" key="27">
    <source>
        <dbReference type="Proteomes" id="UP000321735"/>
    </source>
</evidence>
<evidence type="ECO:0000256" key="4">
    <source>
        <dbReference type="ARBA" id="ARBA00022741"/>
    </source>
</evidence>
<dbReference type="Proteomes" id="UP000226257">
    <property type="component" value="Unassembled WGS sequence"/>
</dbReference>
<evidence type="ECO:0000256" key="6">
    <source>
        <dbReference type="ARBA" id="ARBA00023002"/>
    </source>
</evidence>
<feature type="binding site" evidence="10">
    <location>
        <position position="161"/>
    </location>
    <ligand>
        <name>FAD</name>
        <dbReference type="ChEBI" id="CHEBI:57692"/>
    </ligand>
</feature>
<evidence type="ECO:0000313" key="18">
    <source>
        <dbReference type="EMBL" id="QHV44029.1"/>
    </source>
</evidence>
<dbReference type="RefSeq" id="WP_000436772.1">
    <property type="nucleotide sequence ID" value="NZ_AP022857.1"/>
</dbReference>
<dbReference type="EMBL" id="SZOH01000569">
    <property type="protein sequence ID" value="TKJ05040.1"/>
    <property type="molecule type" value="Genomic_DNA"/>
</dbReference>
<dbReference type="InterPro" id="IPR015659">
    <property type="entry name" value="Proline_oxidase"/>
</dbReference>
<evidence type="ECO:0000313" key="23">
    <source>
        <dbReference type="Proteomes" id="UP000224413"/>
    </source>
</evidence>
<evidence type="ECO:0000313" key="12">
    <source>
        <dbReference type="EMBL" id="MBY0037927.1"/>
    </source>
</evidence>
<dbReference type="EMBL" id="QNGD03000015">
    <property type="protein sequence ID" value="RWQ70918.1"/>
    <property type="molecule type" value="Genomic_DNA"/>
</dbReference>
<evidence type="ECO:0000313" key="25">
    <source>
        <dbReference type="Proteomes" id="UP000253597"/>
    </source>
</evidence>
<dbReference type="Gene3D" id="3.20.20.220">
    <property type="match status" value="1"/>
</dbReference>
<dbReference type="Proteomes" id="UP000308444">
    <property type="component" value="Unassembled WGS sequence"/>
</dbReference>
<feature type="binding site" evidence="9">
    <location>
        <position position="286"/>
    </location>
    <ligand>
        <name>substrate</name>
    </ligand>
</feature>
<dbReference type="Proteomes" id="UP001197806">
    <property type="component" value="Unassembled WGS sequence"/>
</dbReference>
<reference evidence="21 23" key="1">
    <citation type="submission" date="2017-09" db="EMBL/GenBank/DDBJ databases">
        <title>Large-scale bioinformatics analysis of Bacillus genomes uncovers conserved roles of natural products in bacterial physiology.</title>
        <authorList>
            <consortium name="Agbiome Team Llc"/>
            <person name="Bleich R.M."/>
            <person name="Grubbs K.J."/>
            <person name="Santa Maria K.C."/>
            <person name="Allen S.E."/>
            <person name="Farag S."/>
            <person name="Shank E.A."/>
            <person name="Bowers A."/>
        </authorList>
    </citation>
    <scope>NUCLEOTIDE SEQUENCE [LARGE SCALE GENOMIC DNA]</scope>
    <source>
        <strain evidence="16 24">AFS060282</strain>
        <strain evidence="15 23">AFS083741</strain>
        <strain evidence="13 21">AFS092789</strain>
    </source>
</reference>
<dbReference type="EMBL" id="NVMX01000014">
    <property type="protein sequence ID" value="PDZ98657.1"/>
    <property type="molecule type" value="Genomic_DNA"/>
</dbReference>
<organism evidence="15 23">
    <name type="scientific">Bacillus cereus</name>
    <dbReference type="NCBI Taxonomy" id="1396"/>
    <lineage>
        <taxon>Bacteria</taxon>
        <taxon>Bacillati</taxon>
        <taxon>Bacillota</taxon>
        <taxon>Bacilli</taxon>
        <taxon>Bacillales</taxon>
        <taxon>Bacillaceae</taxon>
        <taxon>Bacillus</taxon>
        <taxon>Bacillus cereus group</taxon>
    </lineage>
</organism>
<dbReference type="Proteomes" id="UP000220210">
    <property type="component" value="Unassembled WGS sequence"/>
</dbReference>
<evidence type="ECO:0000256" key="2">
    <source>
        <dbReference type="ARBA" id="ARBA00012695"/>
    </source>
</evidence>
<evidence type="ECO:0000313" key="15">
    <source>
        <dbReference type="EMBL" id="PFK15641.1"/>
    </source>
</evidence>
<keyword evidence="5 10" id="KW-0274">FAD</keyword>
<evidence type="ECO:0000256" key="5">
    <source>
        <dbReference type="ARBA" id="ARBA00022827"/>
    </source>
</evidence>
<dbReference type="Pfam" id="PF01619">
    <property type="entry name" value="Pro_dh"/>
    <property type="match status" value="1"/>
</dbReference>
<dbReference type="EMBL" id="NUWJ01000172">
    <property type="protein sequence ID" value="PFK15641.1"/>
    <property type="molecule type" value="Genomic_DNA"/>
</dbReference>
<dbReference type="OMA" id="RLCKGIY"/>
<evidence type="ECO:0000313" key="13">
    <source>
        <dbReference type="EMBL" id="PDZ98657.1"/>
    </source>
</evidence>
<dbReference type="PIRSF" id="PIRSF000196">
    <property type="entry name" value="Pro_dehydrog"/>
    <property type="match status" value="1"/>
</dbReference>
<dbReference type="EMBL" id="JACLPZ010000015">
    <property type="protein sequence ID" value="MBY0037927.1"/>
    <property type="molecule type" value="Genomic_DNA"/>
</dbReference>
<dbReference type="Proteomes" id="UP000253597">
    <property type="component" value="Unassembled WGS sequence"/>
</dbReference>
<keyword evidence="4 10" id="KW-0547">Nucleotide-binding</keyword>
<evidence type="ECO:0000256" key="1">
    <source>
        <dbReference type="ARBA" id="ARBA00004739"/>
    </source>
</evidence>
<feature type="binding site" evidence="9">
    <location>
        <position position="287"/>
    </location>
    <ligand>
        <name>substrate</name>
    </ligand>
</feature>
<evidence type="ECO:0000313" key="14">
    <source>
        <dbReference type="EMBL" id="PFF51470.1"/>
    </source>
</evidence>
<feature type="domain" description="Proline dehydrogenase" evidence="11">
    <location>
        <begin position="44"/>
        <end position="298"/>
    </location>
</feature>
<dbReference type="PANTHER" id="PTHR13914">
    <property type="entry name" value="PROLINE OXIDASE"/>
    <property type="match status" value="1"/>
</dbReference>
<evidence type="ECO:0000313" key="17">
    <source>
        <dbReference type="EMBL" id="QDZ76052.1"/>
    </source>
</evidence>
<evidence type="ECO:0000313" key="22">
    <source>
        <dbReference type="Proteomes" id="UP000220210"/>
    </source>
</evidence>
<dbReference type="GeneID" id="93006075"/>
<reference evidence="17 27" key="4">
    <citation type="journal article" date="2019" name="Ecotoxicol. Environ. Saf.">
        <title>Microbial characterization of heavy metal resistant bacterial strains isolated from an electroplating wastewater treatment plant.</title>
        <authorList>
            <person name="Cai X."/>
            <person name="Zheng X."/>
            <person name="Zhang D."/>
            <person name="Iqbal W."/>
            <person name="Liu C."/>
            <person name="Yang B."/>
            <person name="Zhao X."/>
            <person name="Lu X."/>
            <person name="Mao Y."/>
        </authorList>
    </citation>
    <scope>NUCLEOTIDE SEQUENCE [LARGE SCALE GENOMIC DNA]</scope>
    <source>
        <strain evidence="17 27">Co1-1</strain>
    </source>
</reference>
<protein>
    <recommendedName>
        <fullName evidence="2">proline dehydrogenase</fullName>
        <ecNumber evidence="2">1.5.5.2</ecNumber>
    </recommendedName>
</protein>
<evidence type="ECO:0000313" key="24">
    <source>
        <dbReference type="Proteomes" id="UP000226257"/>
    </source>
</evidence>
<evidence type="ECO:0000256" key="9">
    <source>
        <dbReference type="PIRSR" id="PIRSR000196-1"/>
    </source>
</evidence>
<evidence type="ECO:0000313" key="19">
    <source>
        <dbReference type="EMBL" id="RWQ70918.1"/>
    </source>
</evidence>
<dbReference type="InterPro" id="IPR002872">
    <property type="entry name" value="Proline_DH_dom"/>
</dbReference>
<dbReference type="EMBL" id="CP031778">
    <property type="protein sequence ID" value="QDZ76052.1"/>
    <property type="molecule type" value="Genomic_DNA"/>
</dbReference>
<evidence type="ECO:0000259" key="11">
    <source>
        <dbReference type="Pfam" id="PF01619"/>
    </source>
</evidence>
<proteinExistence type="predicted"/>
<evidence type="ECO:0000256" key="7">
    <source>
        <dbReference type="ARBA" id="ARBA00023062"/>
    </source>
</evidence>
<name>A0A063CQ90_BACCE</name>
<reference evidence="18 28" key="3">
    <citation type="submission" date="2018-03" db="EMBL/GenBank/DDBJ databases">
        <title>The complete genome of bacterial strain SGAir0260.</title>
        <authorList>
            <person name="Schuster S.C."/>
        </authorList>
    </citation>
    <scope>NUCLEOTIDE SEQUENCE [LARGE SCALE GENOMIC DNA]</scope>
    <source>
        <strain evidence="18 28">SGAir0260</strain>
    </source>
</reference>
<sequence length="305" mass="35118">MEQLMRNSFLFLSKNKALTKLAKKYGLRFGAGRFVAGETIELATAAIKQLNKQGLCVTIDYLGEFVDNEAEANEMANQSIEAIRAIGREGLDSQLSLKMTSMGLDISDEIVMNNMRRILEAAKENGVFVTIDMEDYTRCGKTIDIFKQLKSEYDNIGTVIQAYLYRTEKDIEDLNAYNPNLRLVKGAYKEPEEVAFPDKKDVDDNYKKIIKMHLLNGNYTAIASHDEAIIEYTKKLAEEHNIPRDQFEFQMLYGIRNERQLELVKEGYKMRVYVPYGNDWYGYFMRRLAERPANVAFVLKGMVKK</sequence>
<feature type="binding site" evidence="10">
    <location>
        <begin position="185"/>
        <end position="187"/>
    </location>
    <ligand>
        <name>FAD</name>
        <dbReference type="ChEBI" id="CHEBI:57692"/>
    </ligand>
</feature>
<feature type="binding site" evidence="9">
    <location>
        <position position="98"/>
    </location>
    <ligand>
        <name>substrate</name>
    </ligand>
</feature>
<dbReference type="EMBL" id="NTSO01000003">
    <property type="protein sequence ID" value="PFF51470.1"/>
    <property type="molecule type" value="Genomic_DNA"/>
</dbReference>
<comment type="pathway">
    <text evidence="1">Amino-acid degradation; L-proline degradation into L-glutamate; L-glutamate from L-proline: step 1/2.</text>
</comment>
<keyword evidence="7" id="KW-0642">Proline metabolism</keyword>